<keyword evidence="4" id="KW-1185">Reference proteome</keyword>
<comment type="similarity">
    <text evidence="1">Belongs to the bacterial solute-binding protein SsuA/TauA family.</text>
</comment>
<dbReference type="EMBL" id="FLUV01002556">
    <property type="protein sequence ID" value="SBW28929.1"/>
    <property type="molecule type" value="Genomic_DNA"/>
</dbReference>
<dbReference type="Pfam" id="PF12974">
    <property type="entry name" value="Phosphonate-bd"/>
    <property type="match status" value="1"/>
</dbReference>
<dbReference type="AlphaFoldDB" id="A0A1C3PGK2"/>
<organism evidence="3 4">
    <name type="scientific">Candidatus Protofrankia californiensis</name>
    <dbReference type="NCBI Taxonomy" id="1839754"/>
    <lineage>
        <taxon>Bacteria</taxon>
        <taxon>Bacillati</taxon>
        <taxon>Actinomycetota</taxon>
        <taxon>Actinomycetes</taxon>
        <taxon>Frankiales</taxon>
        <taxon>Frankiaceae</taxon>
        <taxon>Protofrankia</taxon>
    </lineage>
</organism>
<dbReference type="PROSITE" id="PS51257">
    <property type="entry name" value="PROKAR_LIPOPROTEIN"/>
    <property type="match status" value="1"/>
</dbReference>
<reference evidence="4" key="1">
    <citation type="submission" date="2016-02" db="EMBL/GenBank/DDBJ databases">
        <authorList>
            <person name="Wibberg D."/>
        </authorList>
    </citation>
    <scope>NUCLEOTIDE SEQUENCE [LARGE SCALE GENOMIC DNA]</scope>
</reference>
<protein>
    <submittedName>
        <fullName evidence="3">ABC-type nitrate/sulfonate/bicarbonate transport system, periplasmic component</fullName>
    </submittedName>
</protein>
<evidence type="ECO:0000259" key="2">
    <source>
        <dbReference type="SMART" id="SM00062"/>
    </source>
</evidence>
<dbReference type="PANTHER" id="PTHR30024:SF48">
    <property type="entry name" value="ABC TRANSPORTER SUBSTRATE-BINDING PROTEIN"/>
    <property type="match status" value="1"/>
</dbReference>
<feature type="domain" description="Solute-binding protein family 3/N-terminal" evidence="2">
    <location>
        <begin position="50"/>
        <end position="275"/>
    </location>
</feature>
<evidence type="ECO:0000313" key="3">
    <source>
        <dbReference type="EMBL" id="SBW28929.1"/>
    </source>
</evidence>
<evidence type="ECO:0000313" key="4">
    <source>
        <dbReference type="Proteomes" id="UP000199013"/>
    </source>
</evidence>
<gene>
    <name evidence="3" type="ORF">FDG2_6201</name>
</gene>
<dbReference type="SUPFAM" id="SSF53850">
    <property type="entry name" value="Periplasmic binding protein-like II"/>
    <property type="match status" value="1"/>
</dbReference>
<dbReference type="InterPro" id="IPR001638">
    <property type="entry name" value="Solute-binding_3/MltF_N"/>
</dbReference>
<accession>A0A1C3PGK2</accession>
<evidence type="ECO:0000256" key="1">
    <source>
        <dbReference type="ARBA" id="ARBA00010742"/>
    </source>
</evidence>
<dbReference type="SMART" id="SM00062">
    <property type="entry name" value="PBPb"/>
    <property type="match status" value="1"/>
</dbReference>
<dbReference type="Gene3D" id="3.40.190.10">
    <property type="entry name" value="Periplasmic binding protein-like II"/>
    <property type="match status" value="2"/>
</dbReference>
<dbReference type="PANTHER" id="PTHR30024">
    <property type="entry name" value="ALIPHATIC SULFONATES-BINDING PROTEIN-RELATED"/>
    <property type="match status" value="1"/>
</dbReference>
<name>A0A1C3PGK2_9ACTN</name>
<proteinExistence type="inferred from homology"/>
<sequence>MSYRRRPMRRLAPLSAVLIALIAVAGIACGGNSTSSRDGSAGTHAGDRLTLRIGDQSKGLQLPLELSGQSQGTPYDLQWNTFADGPHMNAAFSAGKIDIGTMGDTPVLFANAAHADVTVVAISKSTVNSQTIIATRQSGIRTVADLKGKRVAFTTGTSLHGYLLNQLDSVGLTQENVTAVNIPGTSLLATLESGTVDAVVYTRQFIQTYFRKNPDVVEVETKPIPQYSVILAAKNSLKDPAKRAVIQDFLVRLAKASTWPKANPAGWVDAYYVKQLHQDPAASAEYFASLPATRYGPVPDDFVESQRVQARLLIGVGELPKALNVDDEFDAAVAKEFSAPLSTAVPAT</sequence>
<dbReference type="Proteomes" id="UP000199013">
    <property type="component" value="Unassembled WGS sequence"/>
</dbReference>